<accession>A0A3L6TFT2</accession>
<dbReference type="SUPFAM" id="SSF52151">
    <property type="entry name" value="FabD/lysophospholipase-like"/>
    <property type="match status" value="1"/>
</dbReference>
<dbReference type="InterPro" id="IPR016035">
    <property type="entry name" value="Acyl_Trfase/lysoPLipase"/>
</dbReference>
<dbReference type="Gene3D" id="3.40.366.10">
    <property type="entry name" value="Malonyl-Coenzyme A Acyl Carrier Protein, domain 2"/>
    <property type="match status" value="1"/>
</dbReference>
<dbReference type="SUPFAM" id="SSF55048">
    <property type="entry name" value="Probable ACP-binding domain of malonyl-CoA ACP transacylase"/>
    <property type="match status" value="1"/>
</dbReference>
<reference evidence="3" key="1">
    <citation type="journal article" date="2019" name="Nat. Commun.">
        <title>The genome of broomcorn millet.</title>
        <authorList>
            <person name="Zou C."/>
            <person name="Miki D."/>
            <person name="Li D."/>
            <person name="Tang Q."/>
            <person name="Xiao L."/>
            <person name="Rajput S."/>
            <person name="Deng P."/>
            <person name="Jia W."/>
            <person name="Huang R."/>
            <person name="Zhang M."/>
            <person name="Sun Y."/>
            <person name="Hu J."/>
            <person name="Fu X."/>
            <person name="Schnable P.S."/>
            <person name="Li F."/>
            <person name="Zhang H."/>
            <person name="Feng B."/>
            <person name="Zhu X."/>
            <person name="Liu R."/>
            <person name="Schnable J.C."/>
            <person name="Zhu J.-K."/>
            <person name="Zhang H."/>
        </authorList>
    </citation>
    <scope>NUCLEOTIDE SEQUENCE [LARGE SCALE GENOMIC DNA]</scope>
</reference>
<dbReference type="STRING" id="4540.A0A3L6TFT2"/>
<dbReference type="InterPro" id="IPR004410">
    <property type="entry name" value="Malonyl_CoA-ACP_transAc_FabD"/>
</dbReference>
<keyword evidence="3" id="KW-1185">Reference proteome</keyword>
<dbReference type="Proteomes" id="UP000275267">
    <property type="component" value="Unassembled WGS sequence"/>
</dbReference>
<dbReference type="GO" id="GO:0004314">
    <property type="term" value="F:[acyl-carrier-protein] S-malonyltransferase activity"/>
    <property type="evidence" value="ECO:0007669"/>
    <property type="project" value="InterPro"/>
</dbReference>
<comment type="caution">
    <text evidence="2">The sequence shown here is derived from an EMBL/GenBank/DDBJ whole genome shotgun (WGS) entry which is preliminary data.</text>
</comment>
<proteinExistence type="predicted"/>
<dbReference type="InterPro" id="IPR016036">
    <property type="entry name" value="Malonyl_transacylase_ACP-bd"/>
</dbReference>
<dbReference type="Pfam" id="PF00698">
    <property type="entry name" value="Acyl_transf_1"/>
    <property type="match status" value="1"/>
</dbReference>
<dbReference type="PANTHER" id="PTHR47170:SF2">
    <property type="entry name" value="MALONYL-COA:ACP TRANSACYLASE (MAT) DOMAIN-CONTAINING PROTEIN"/>
    <property type="match status" value="1"/>
</dbReference>
<dbReference type="OrthoDB" id="541883at2759"/>
<sequence length="392" mass="41368">MHFAPSRLPLQRFPPRRLRLAPGSPMASTLAILRPSAPAPLAGPRGRVAAPATARVALSSRSKYSSAMVSLGSEVAVVDALFADYKPTTAFLFPGQGAQTVGMGAEAQSVPAAAKLFNQANDILGYDLLDLCTNGPKEKLDSTVISQPAIYVTSLAAVEVLRARDGGNDVINCVDVTCGLSLGEYTALAFAGAFSFEDGLKLVKLRGEAMQDASDAANSAMVSVIGLDSEKVQELCDAANEEVDEKERVQIANFLCPGNYAVSGGVKGIEVVEAKAKFFKARMTVRLAVAGAFHTSFMQPAVSRLESALAATEIRTPRIPVISNVDAQPHSDPDTIKQILARQVTSPVQWETTVKTLMGKGLEKSYELGPGKVIAGILKRINKGAIIENIGA</sequence>
<gene>
    <name evidence="2" type="ORF">C2845_PM01G12160</name>
</gene>
<dbReference type="FunFam" id="3.30.70.250:FF:000004">
    <property type="entry name" value="Malonyl CoA-acyl carrier transacylase"/>
    <property type="match status" value="1"/>
</dbReference>
<name>A0A3L6TFT2_PANMI</name>
<protein>
    <submittedName>
        <fullName evidence="2">Malonyl CoA-acyl carrier protein transacylase</fullName>
    </submittedName>
</protein>
<organism evidence="2 3">
    <name type="scientific">Panicum miliaceum</name>
    <name type="common">Proso millet</name>
    <name type="synonym">Broomcorn millet</name>
    <dbReference type="NCBI Taxonomy" id="4540"/>
    <lineage>
        <taxon>Eukaryota</taxon>
        <taxon>Viridiplantae</taxon>
        <taxon>Streptophyta</taxon>
        <taxon>Embryophyta</taxon>
        <taxon>Tracheophyta</taxon>
        <taxon>Spermatophyta</taxon>
        <taxon>Magnoliopsida</taxon>
        <taxon>Liliopsida</taxon>
        <taxon>Poales</taxon>
        <taxon>Poaceae</taxon>
        <taxon>PACMAD clade</taxon>
        <taxon>Panicoideae</taxon>
        <taxon>Panicodae</taxon>
        <taxon>Paniceae</taxon>
        <taxon>Panicinae</taxon>
        <taxon>Panicum</taxon>
        <taxon>Panicum sect. Panicum</taxon>
    </lineage>
</organism>
<dbReference type="PANTHER" id="PTHR47170">
    <property type="entry name" value="MALONYL-COA ACP TRANSACYLASE, ACP-BINDING"/>
    <property type="match status" value="1"/>
</dbReference>
<evidence type="ECO:0000313" key="3">
    <source>
        <dbReference type="Proteomes" id="UP000275267"/>
    </source>
</evidence>
<dbReference type="Gene3D" id="3.30.70.250">
    <property type="entry name" value="Malonyl-CoA ACP transacylase, ACP-binding"/>
    <property type="match status" value="1"/>
</dbReference>
<dbReference type="SMART" id="SM00827">
    <property type="entry name" value="PKS_AT"/>
    <property type="match status" value="1"/>
</dbReference>
<dbReference type="NCBIfam" id="TIGR00128">
    <property type="entry name" value="fabD"/>
    <property type="match status" value="1"/>
</dbReference>
<dbReference type="EMBL" id="PQIB02000001">
    <property type="protein sequence ID" value="RLN39182.1"/>
    <property type="molecule type" value="Genomic_DNA"/>
</dbReference>
<evidence type="ECO:0000259" key="1">
    <source>
        <dbReference type="SMART" id="SM00827"/>
    </source>
</evidence>
<dbReference type="InterPro" id="IPR001227">
    <property type="entry name" value="Ac_transferase_dom_sf"/>
</dbReference>
<dbReference type="InterPro" id="IPR052760">
    <property type="entry name" value="Mitochondrial_malonyltrans"/>
</dbReference>
<evidence type="ECO:0000313" key="2">
    <source>
        <dbReference type="EMBL" id="RLN39182.1"/>
    </source>
</evidence>
<dbReference type="InterPro" id="IPR014043">
    <property type="entry name" value="Acyl_transferase_dom"/>
</dbReference>
<dbReference type="AlphaFoldDB" id="A0A3L6TFT2"/>
<feature type="domain" description="Malonyl-CoA:ACP transacylase (MAT)" evidence="1">
    <location>
        <begin position="92"/>
        <end position="388"/>
    </location>
</feature>